<feature type="region of interest" description="Disordered" evidence="3">
    <location>
        <begin position="864"/>
        <end position="906"/>
    </location>
</feature>
<keyword evidence="2" id="KW-0802">TPR repeat</keyword>
<feature type="signal peptide" evidence="4">
    <location>
        <begin position="1"/>
        <end position="20"/>
    </location>
</feature>
<feature type="compositionally biased region" description="Low complexity" evidence="3">
    <location>
        <begin position="948"/>
        <end position="960"/>
    </location>
</feature>
<feature type="repeat" description="TPR" evidence="2">
    <location>
        <begin position="138"/>
        <end position="171"/>
    </location>
</feature>
<evidence type="ECO:0000256" key="3">
    <source>
        <dbReference type="SAM" id="MobiDB-lite"/>
    </source>
</evidence>
<evidence type="ECO:0000256" key="4">
    <source>
        <dbReference type="SAM" id="SignalP"/>
    </source>
</evidence>
<evidence type="ECO:0000256" key="2">
    <source>
        <dbReference type="PROSITE-ProRule" id="PRU00339"/>
    </source>
</evidence>
<dbReference type="Pfam" id="PF13517">
    <property type="entry name" value="FG-GAP_3"/>
    <property type="match status" value="2"/>
</dbReference>
<organism evidence="5 6">
    <name type="scientific">Tunturiibacter lichenicola</name>
    <dbReference type="NCBI Taxonomy" id="2051959"/>
    <lineage>
        <taxon>Bacteria</taxon>
        <taxon>Pseudomonadati</taxon>
        <taxon>Acidobacteriota</taxon>
        <taxon>Terriglobia</taxon>
        <taxon>Terriglobales</taxon>
        <taxon>Acidobacteriaceae</taxon>
        <taxon>Tunturiibacter</taxon>
    </lineage>
</organism>
<dbReference type="SUPFAM" id="SSF48452">
    <property type="entry name" value="TPR-like"/>
    <property type="match status" value="1"/>
</dbReference>
<feature type="region of interest" description="Disordered" evidence="3">
    <location>
        <begin position="925"/>
        <end position="964"/>
    </location>
</feature>
<feature type="chain" id="PRO_5032329292" evidence="4">
    <location>
        <begin position="21"/>
        <end position="1283"/>
    </location>
</feature>
<gene>
    <name evidence="5" type="ORF">HDF08_000790</name>
</gene>
<comment type="caution">
    <text evidence="5">The sequence shown here is derived from an EMBL/GenBank/DDBJ whole genome shotgun (WGS) entry which is preliminary data.</text>
</comment>
<accession>A0A852V740</accession>
<dbReference type="PANTHER" id="PTHR44103:SF1">
    <property type="entry name" value="PROPROTEIN CONVERTASE P"/>
    <property type="match status" value="1"/>
</dbReference>
<feature type="repeat" description="TPR" evidence="2">
    <location>
        <begin position="104"/>
        <end position="137"/>
    </location>
</feature>
<dbReference type="InterPro" id="IPR028994">
    <property type="entry name" value="Integrin_alpha_N"/>
</dbReference>
<evidence type="ECO:0000313" key="5">
    <source>
        <dbReference type="EMBL" id="NYF88723.1"/>
    </source>
</evidence>
<dbReference type="PROSITE" id="PS50293">
    <property type="entry name" value="TPR_REGION"/>
    <property type="match status" value="1"/>
</dbReference>
<dbReference type="InterPro" id="IPR019734">
    <property type="entry name" value="TPR_rpt"/>
</dbReference>
<protein>
    <submittedName>
        <fullName evidence="5">Tetratricopeptide (TPR) repeat protein</fullName>
    </submittedName>
</protein>
<evidence type="ECO:0000256" key="1">
    <source>
        <dbReference type="ARBA" id="ARBA00022729"/>
    </source>
</evidence>
<dbReference type="PANTHER" id="PTHR44103">
    <property type="entry name" value="PROPROTEIN CONVERTASE P"/>
    <property type="match status" value="1"/>
</dbReference>
<feature type="compositionally biased region" description="Gly residues" evidence="3">
    <location>
        <begin position="410"/>
        <end position="425"/>
    </location>
</feature>
<feature type="region of interest" description="Disordered" evidence="3">
    <location>
        <begin position="1262"/>
        <end position="1283"/>
    </location>
</feature>
<dbReference type="SUPFAM" id="SSF69318">
    <property type="entry name" value="Integrin alpha N-terminal domain"/>
    <property type="match status" value="1"/>
</dbReference>
<dbReference type="EMBL" id="JACCCU010000001">
    <property type="protein sequence ID" value="NYF88723.1"/>
    <property type="molecule type" value="Genomic_DNA"/>
</dbReference>
<reference evidence="5 6" key="1">
    <citation type="submission" date="2020-07" db="EMBL/GenBank/DDBJ databases">
        <title>Genomic Encyclopedia of Type Strains, Phase IV (KMG-V): Genome sequencing to study the core and pangenomes of soil and plant-associated prokaryotes.</title>
        <authorList>
            <person name="Whitman W."/>
        </authorList>
    </citation>
    <scope>NUCLEOTIDE SEQUENCE [LARGE SCALE GENOMIC DNA]</scope>
    <source>
        <strain evidence="5 6">M8UP22</strain>
    </source>
</reference>
<evidence type="ECO:0000313" key="6">
    <source>
        <dbReference type="Proteomes" id="UP000564385"/>
    </source>
</evidence>
<name>A0A852V740_9BACT</name>
<proteinExistence type="predicted"/>
<feature type="region of interest" description="Disordered" evidence="3">
    <location>
        <begin position="406"/>
        <end position="433"/>
    </location>
</feature>
<dbReference type="SMART" id="SM00028">
    <property type="entry name" value="TPR"/>
    <property type="match status" value="4"/>
</dbReference>
<dbReference type="InterPro" id="IPR013517">
    <property type="entry name" value="FG-GAP"/>
</dbReference>
<keyword evidence="1 4" id="KW-0732">Signal</keyword>
<sequence>MKLRTLLLAAALLPLIPSQAQPQNQAQPQTKSAREAARLNNLGTALMNQQFAQRAVDTFAQAYTTDPTLALAKLNQGIALLYLQQLPQAEQALTLAAAKAPSDPHAWYALGLLYRNQNQPQQSLEAFNKVLALDPADADTHYLAASMHLELGDLDAALPEYRKALALNPIHASALFGLAHSLQRQGHAAEAHQYLVQFQRITTEKLSTPLTHTYGEEGGYGRVEVASLPVTTIAAMIPITFRESWRTPALPASTSGGACLLPSAADATTLVLMGAGDQAIRLFRQSNSNATFEAIPPAETNIHLPGTGLACAIGDYDNDGLPDLALALTTPSGEDQIHLLRNLGDNKFEDVTAASGITPKNHPTSLTFVDFDHDGDLDLFITGSPTTSTPNLLWRNNGNQTFTDWTQESGLGGTSGNAGTGGNSSPGGSTTSAILSDLNNDRAVDLLVTGSSPAPTFFANRRDGPFAATPLFAASLPPTTSVATLDFDKDGWMDVLLTHAGAPGVTLWHNLDGHSFERVSLPLSGALSATAAIPIDFDNDGWIDLALLLQTSTGPQLRILRNLGPAGFSDVTAQLQLDHLPLTSPKSLLAADLRHTGAADLLLTQSDGSALLLANIGGSRNHSLHIALTGLADNKSALGTKVEVFANGLWQKWEITTPSGILAGLGTADRADLVRLLWPTGVPQDEIDLAAYKPQTKSPAVSHTVAETKPQTITELDRRGSSCPTLFAWNGTQYTFISDVIGAAVVGHWVSPTQHNIPDPDEWIKVPGSQLHPHHGTFSLRFGEPMEEVNFVDQVRLVAIDHPAAASAYPNEGFLSSPPFAQTKTIVTSSAHPLAGAWDDHGNNVLPLLSHQPLSVSNSQTLPLSATQNTRHPDSEQPPPNQRPSLQQDSSSRPKQQTVSPSVAQWRDPRISPLPLYVLASPTREDSPALSIFPPPLSSRHPERSEGSPHPSRTRTSPPHATAPTYLRDFTNLPYAGFANPHTLTLDLGPWSPNQPLRLLLHGFIEYFSASSMYSAWQAGLAPIPPYIEAQLPNESGDKPGAWQRIVDDMGFPAGLPRTVVVDLTGKLPPGATRIRITTNLQIYWDQALVDNEAQPSNEAHADNLHQTELPLAHADLALRGYPQQIDGHTPGDLTYNYQSISSTGPFVPHRGSYTRYGDVTPLLHAIDDQFVIFGTGEDMDLEFSAAPLPPLPTGWTRDFFFYANGFVKDMDFYEATPFAVGSLPFHGMSAYPYPATEHYPDDPAHTAYQLNYNTRYESGSPTRPYQFHYQPQASTPPETNPQ</sequence>
<dbReference type="Gene3D" id="2.130.10.130">
    <property type="entry name" value="Integrin alpha, N-terminal"/>
    <property type="match status" value="1"/>
</dbReference>
<dbReference type="InterPro" id="IPR011990">
    <property type="entry name" value="TPR-like_helical_dom_sf"/>
</dbReference>
<dbReference type="Gene3D" id="1.25.40.10">
    <property type="entry name" value="Tetratricopeptide repeat domain"/>
    <property type="match status" value="1"/>
</dbReference>
<feature type="compositionally biased region" description="Polar residues" evidence="3">
    <location>
        <begin position="883"/>
        <end position="903"/>
    </location>
</feature>
<dbReference type="Pfam" id="PF13432">
    <property type="entry name" value="TPR_16"/>
    <property type="match status" value="2"/>
</dbReference>
<dbReference type="Proteomes" id="UP000564385">
    <property type="component" value="Unassembled WGS sequence"/>
</dbReference>
<dbReference type="PROSITE" id="PS50005">
    <property type="entry name" value="TPR"/>
    <property type="match status" value="2"/>
</dbReference>